<evidence type="ECO:0000256" key="1">
    <source>
        <dbReference type="SAM" id="MobiDB-lite"/>
    </source>
</evidence>
<name>A0AAV4RK57_CAEEX</name>
<protein>
    <submittedName>
        <fullName evidence="2">Uncharacterized protein</fullName>
    </submittedName>
</protein>
<gene>
    <name evidence="2" type="ORF">CEXT_577451</name>
</gene>
<sequence length="158" mass="18234">MRDIVADILRKHFLSCNPLTGSKNAPPFTCNQLMQKQEKIKDSFRNFVLIMDRITLQSYREAATVQQIEEGEHSAHQRPVPPPQEVRQPATRGAHPALVVPLPRMYPIFPEFYNMLKDMIKDVLRDPSYMEVCHEELRLLRFLPPSLRPPGASPRCDS</sequence>
<organism evidence="2 3">
    <name type="scientific">Caerostris extrusa</name>
    <name type="common">Bark spider</name>
    <name type="synonym">Caerostris bankana</name>
    <dbReference type="NCBI Taxonomy" id="172846"/>
    <lineage>
        <taxon>Eukaryota</taxon>
        <taxon>Metazoa</taxon>
        <taxon>Ecdysozoa</taxon>
        <taxon>Arthropoda</taxon>
        <taxon>Chelicerata</taxon>
        <taxon>Arachnida</taxon>
        <taxon>Araneae</taxon>
        <taxon>Araneomorphae</taxon>
        <taxon>Entelegynae</taxon>
        <taxon>Araneoidea</taxon>
        <taxon>Araneidae</taxon>
        <taxon>Caerostris</taxon>
    </lineage>
</organism>
<feature type="region of interest" description="Disordered" evidence="1">
    <location>
        <begin position="69"/>
        <end position="92"/>
    </location>
</feature>
<dbReference type="PANTHER" id="PTHR21010:SF3">
    <property type="entry name" value="DAXX"/>
    <property type="match status" value="1"/>
</dbReference>
<dbReference type="EMBL" id="BPLR01007915">
    <property type="protein sequence ID" value="GIY20630.1"/>
    <property type="molecule type" value="Genomic_DNA"/>
</dbReference>
<evidence type="ECO:0000313" key="3">
    <source>
        <dbReference type="Proteomes" id="UP001054945"/>
    </source>
</evidence>
<dbReference type="AlphaFoldDB" id="A0AAV4RK57"/>
<dbReference type="PANTHER" id="PTHR21010">
    <property type="entry name" value="AGAP001581-PA"/>
    <property type="match status" value="1"/>
</dbReference>
<reference evidence="2 3" key="1">
    <citation type="submission" date="2021-06" db="EMBL/GenBank/DDBJ databases">
        <title>Caerostris extrusa draft genome.</title>
        <authorList>
            <person name="Kono N."/>
            <person name="Arakawa K."/>
        </authorList>
    </citation>
    <scope>NUCLEOTIDE SEQUENCE [LARGE SCALE GENOMIC DNA]</scope>
</reference>
<accession>A0AAV4RK57</accession>
<evidence type="ECO:0000313" key="2">
    <source>
        <dbReference type="EMBL" id="GIY20630.1"/>
    </source>
</evidence>
<proteinExistence type="predicted"/>
<comment type="caution">
    <text evidence="2">The sequence shown here is derived from an EMBL/GenBank/DDBJ whole genome shotgun (WGS) entry which is preliminary data.</text>
</comment>
<keyword evidence="3" id="KW-1185">Reference proteome</keyword>
<dbReference type="Proteomes" id="UP001054945">
    <property type="component" value="Unassembled WGS sequence"/>
</dbReference>